<keyword evidence="8" id="KW-1185">Reference proteome</keyword>
<name>A0A2R8BMU5_9RHOB</name>
<dbReference type="AlphaFoldDB" id="A0A2R8BMU5"/>
<evidence type="ECO:0000256" key="5">
    <source>
        <dbReference type="ARBA" id="ARBA00023136"/>
    </source>
</evidence>
<dbReference type="Proteomes" id="UP000244924">
    <property type="component" value="Unassembled WGS sequence"/>
</dbReference>
<evidence type="ECO:0000313" key="8">
    <source>
        <dbReference type="Proteomes" id="UP000244924"/>
    </source>
</evidence>
<keyword evidence="2" id="KW-1003">Cell membrane</keyword>
<keyword evidence="3 6" id="KW-0812">Transmembrane</keyword>
<dbReference type="RefSeq" id="WP_245890924.1">
    <property type="nucleotide sequence ID" value="NZ_OMOQ01000004.1"/>
</dbReference>
<sequence>MSDLLFFIATCFALNLAFGPNNLMALTNCARYGIAVAVAANAGRLLVSFPMIIVNALGLGMNLSTSALAFAVVKVAGATCLNWLVWKTLKPSFALPRSELSGARPNLSDAFKQEALVAIGNSKAILIFAAFFPQFVATDAYA</sequence>
<feature type="transmembrane region" description="Helical" evidence="6">
    <location>
        <begin position="67"/>
        <end position="86"/>
    </location>
</feature>
<evidence type="ECO:0000313" key="7">
    <source>
        <dbReference type="EMBL" id="SPH24764.1"/>
    </source>
</evidence>
<dbReference type="Pfam" id="PF01810">
    <property type="entry name" value="LysE"/>
    <property type="match status" value="1"/>
</dbReference>
<dbReference type="PANTHER" id="PTHR30086:SF20">
    <property type="entry name" value="ARGININE EXPORTER PROTEIN ARGO-RELATED"/>
    <property type="match status" value="1"/>
</dbReference>
<evidence type="ECO:0000256" key="3">
    <source>
        <dbReference type="ARBA" id="ARBA00022692"/>
    </source>
</evidence>
<feature type="transmembrane region" description="Helical" evidence="6">
    <location>
        <begin position="35"/>
        <end position="60"/>
    </location>
</feature>
<reference evidence="7 8" key="1">
    <citation type="submission" date="2018-03" db="EMBL/GenBank/DDBJ databases">
        <authorList>
            <person name="Keele B.F."/>
        </authorList>
    </citation>
    <scope>NUCLEOTIDE SEQUENCE [LARGE SCALE GENOMIC DNA]</scope>
    <source>
        <strain evidence="7 8">CECT 8626</strain>
    </source>
</reference>
<comment type="subcellular location">
    <subcellularLocation>
        <location evidence="1">Cell membrane</location>
        <topology evidence="1">Multi-pass membrane protein</topology>
    </subcellularLocation>
</comment>
<dbReference type="InterPro" id="IPR001123">
    <property type="entry name" value="LeuE-type"/>
</dbReference>
<dbReference type="GO" id="GO:0005886">
    <property type="term" value="C:plasma membrane"/>
    <property type="evidence" value="ECO:0007669"/>
    <property type="project" value="UniProtKB-SubCell"/>
</dbReference>
<dbReference type="GO" id="GO:0015171">
    <property type="term" value="F:amino acid transmembrane transporter activity"/>
    <property type="evidence" value="ECO:0007669"/>
    <property type="project" value="TreeGrafter"/>
</dbReference>
<accession>A0A2R8BMU5</accession>
<evidence type="ECO:0000256" key="6">
    <source>
        <dbReference type="SAM" id="Phobius"/>
    </source>
</evidence>
<keyword evidence="5 6" id="KW-0472">Membrane</keyword>
<keyword evidence="4 6" id="KW-1133">Transmembrane helix</keyword>
<gene>
    <name evidence="7" type="primary">rhtB_5</name>
    <name evidence="7" type="ORF">DEA8626_03801</name>
</gene>
<protein>
    <submittedName>
        <fullName evidence="7">Homoserine/homoserine lactone efflux protein</fullName>
    </submittedName>
</protein>
<organism evidence="7 8">
    <name type="scientific">Albidovulum aquaemixtae</name>
    <dbReference type="NCBI Taxonomy" id="1542388"/>
    <lineage>
        <taxon>Bacteria</taxon>
        <taxon>Pseudomonadati</taxon>
        <taxon>Pseudomonadota</taxon>
        <taxon>Alphaproteobacteria</taxon>
        <taxon>Rhodobacterales</taxon>
        <taxon>Paracoccaceae</taxon>
        <taxon>Albidovulum</taxon>
    </lineage>
</organism>
<evidence type="ECO:0000256" key="1">
    <source>
        <dbReference type="ARBA" id="ARBA00004651"/>
    </source>
</evidence>
<dbReference type="PANTHER" id="PTHR30086">
    <property type="entry name" value="ARGININE EXPORTER PROTEIN ARGO"/>
    <property type="match status" value="1"/>
</dbReference>
<proteinExistence type="predicted"/>
<evidence type="ECO:0000256" key="2">
    <source>
        <dbReference type="ARBA" id="ARBA00022475"/>
    </source>
</evidence>
<evidence type="ECO:0000256" key="4">
    <source>
        <dbReference type="ARBA" id="ARBA00022989"/>
    </source>
</evidence>
<dbReference type="EMBL" id="OMOQ01000004">
    <property type="protein sequence ID" value="SPH24764.1"/>
    <property type="molecule type" value="Genomic_DNA"/>
</dbReference>